<dbReference type="InterPro" id="IPR035919">
    <property type="entry name" value="EAL_sf"/>
</dbReference>
<dbReference type="SMART" id="SM00267">
    <property type="entry name" value="GGDEF"/>
    <property type="match status" value="1"/>
</dbReference>
<feature type="domain" description="PAS" evidence="1">
    <location>
        <begin position="128"/>
        <end position="198"/>
    </location>
</feature>
<dbReference type="Gene3D" id="3.20.20.450">
    <property type="entry name" value="EAL domain"/>
    <property type="match status" value="1"/>
</dbReference>
<dbReference type="NCBIfam" id="TIGR00229">
    <property type="entry name" value="sensory_box"/>
    <property type="match status" value="1"/>
</dbReference>
<dbReference type="Pfam" id="PF00563">
    <property type="entry name" value="EAL"/>
    <property type="match status" value="1"/>
</dbReference>
<sequence>MSAAAQRVAAVWFEALAEIGGVPGNAARSRGLLQDLAERFLGACGPDALRERGAAAGRALVEGDYTQPEAMATSITVLDYALPQEMARDGRMALFSGLSMGYANALRERTRAEQELIRQAVLSAHRTGEGRFRAVFRNAALGIGVVDGDGRVLEINERLARIIGQDASTVRGRSIDEFRDGDDPPEFCAAIRDLLAGRRGHYSAEKRFTADDGTVVTWTRMQASTVRAGDGAVELLITMFEDITEQRRMNQRLLYQATHDSLTDLPNRTMLMERLSELLERARPDERIGLCFLDLDGFKGINDTLGHEAGDRLLAEVARRLSEATDPQHLVARMGGDEFVILVPRSMSSVCVTDVAKCVLATLAEPIELDGRKLSVTASMGLVERPAAGAKPIELLRAADITLYWAKNDGKARWALFDQERNEREVARYALSQALPTALEHGELFLEYQPIVDMADGRTYAMEALVRWNHPVRGLLGPGEFVSLAEETGVIVALGRWVLRRAVADAAAWPSGPDGRRLSVAVNVAVRQVHEPTLCDEVADALKAAGLPPELLQLEITETAAMSPGESGRPALETLRSLTDLGVRIAIDDFGTGYSNLAYLHRLPAGTLKIDYSFVQALTQPSPQGHGSAEAIVTSLITLAHACGMTVTAEGVETPQQARILRTLGADRAQGFLFSKAVPHGRVPEFCAGFPVLESLGPIEVPKQPKPTQPATT</sequence>
<dbReference type="Pfam" id="PF08448">
    <property type="entry name" value="PAS_4"/>
    <property type="match status" value="1"/>
</dbReference>
<reference evidence="5" key="1">
    <citation type="submission" date="2021-04" db="EMBL/GenBank/DDBJ databases">
        <title>Genome based classification of Actinospica acidithermotolerans sp. nov., an actinobacterium isolated from an Indonesian hot spring.</title>
        <authorList>
            <person name="Kusuma A.B."/>
            <person name="Putra K.E."/>
            <person name="Nafisah S."/>
            <person name="Loh J."/>
            <person name="Nouioui I."/>
            <person name="Goodfellow M."/>
        </authorList>
    </citation>
    <scope>NUCLEOTIDE SEQUENCE</scope>
    <source>
        <strain evidence="5">CSCA 57</strain>
    </source>
</reference>
<accession>A0A941IMM5</accession>
<dbReference type="SMART" id="SM00091">
    <property type="entry name" value="PAS"/>
    <property type="match status" value="1"/>
</dbReference>
<dbReference type="InterPro" id="IPR029787">
    <property type="entry name" value="Nucleotide_cyclase"/>
</dbReference>
<dbReference type="Gene3D" id="3.30.450.20">
    <property type="entry name" value="PAS domain"/>
    <property type="match status" value="1"/>
</dbReference>
<dbReference type="Gene3D" id="3.30.70.270">
    <property type="match status" value="1"/>
</dbReference>
<dbReference type="PANTHER" id="PTHR44757:SF2">
    <property type="entry name" value="BIOFILM ARCHITECTURE MAINTENANCE PROTEIN MBAA"/>
    <property type="match status" value="1"/>
</dbReference>
<feature type="domain" description="EAL" evidence="3">
    <location>
        <begin position="428"/>
        <end position="691"/>
    </location>
</feature>
<dbReference type="Proteomes" id="UP000675781">
    <property type="component" value="Unassembled WGS sequence"/>
</dbReference>
<dbReference type="SUPFAM" id="SSF55073">
    <property type="entry name" value="Nucleotide cyclase"/>
    <property type="match status" value="1"/>
</dbReference>
<gene>
    <name evidence="5" type="ORF">KDL01_07105</name>
</gene>
<dbReference type="InterPro" id="IPR000700">
    <property type="entry name" value="PAS-assoc_C"/>
</dbReference>
<evidence type="ECO:0000259" key="1">
    <source>
        <dbReference type="PROSITE" id="PS50112"/>
    </source>
</evidence>
<feature type="domain" description="GGDEF" evidence="4">
    <location>
        <begin position="286"/>
        <end position="419"/>
    </location>
</feature>
<keyword evidence="6" id="KW-1185">Reference proteome</keyword>
<dbReference type="EMBL" id="JAGSOG010000021">
    <property type="protein sequence ID" value="MBR7833024.1"/>
    <property type="molecule type" value="Genomic_DNA"/>
</dbReference>
<proteinExistence type="predicted"/>
<dbReference type="InterPro" id="IPR013656">
    <property type="entry name" value="PAS_4"/>
</dbReference>
<dbReference type="Pfam" id="PF00990">
    <property type="entry name" value="GGDEF"/>
    <property type="match status" value="1"/>
</dbReference>
<evidence type="ECO:0000313" key="6">
    <source>
        <dbReference type="Proteomes" id="UP000675781"/>
    </source>
</evidence>
<dbReference type="SMART" id="SM00086">
    <property type="entry name" value="PAC"/>
    <property type="match status" value="1"/>
</dbReference>
<dbReference type="InterPro" id="IPR035965">
    <property type="entry name" value="PAS-like_dom_sf"/>
</dbReference>
<protein>
    <submittedName>
        <fullName evidence="5">EAL domain-containing protein</fullName>
    </submittedName>
</protein>
<dbReference type="SUPFAM" id="SSF141868">
    <property type="entry name" value="EAL domain-like"/>
    <property type="match status" value="1"/>
</dbReference>
<organism evidence="5 6">
    <name type="scientific">Actinospica durhamensis</name>
    <dbReference type="NCBI Taxonomy" id="1508375"/>
    <lineage>
        <taxon>Bacteria</taxon>
        <taxon>Bacillati</taxon>
        <taxon>Actinomycetota</taxon>
        <taxon>Actinomycetes</taxon>
        <taxon>Catenulisporales</taxon>
        <taxon>Actinospicaceae</taxon>
        <taxon>Actinospica</taxon>
    </lineage>
</organism>
<dbReference type="NCBIfam" id="TIGR00254">
    <property type="entry name" value="GGDEF"/>
    <property type="match status" value="1"/>
</dbReference>
<dbReference type="InterPro" id="IPR000160">
    <property type="entry name" value="GGDEF_dom"/>
</dbReference>
<evidence type="ECO:0000313" key="5">
    <source>
        <dbReference type="EMBL" id="MBR7833024.1"/>
    </source>
</evidence>
<dbReference type="PROSITE" id="PS50883">
    <property type="entry name" value="EAL"/>
    <property type="match status" value="1"/>
</dbReference>
<dbReference type="RefSeq" id="WP_212527548.1">
    <property type="nucleotide sequence ID" value="NZ_JAGSOG010000021.1"/>
</dbReference>
<dbReference type="SUPFAM" id="SSF55785">
    <property type="entry name" value="PYP-like sensor domain (PAS domain)"/>
    <property type="match status" value="1"/>
</dbReference>
<dbReference type="AlphaFoldDB" id="A0A941IMM5"/>
<dbReference type="PROSITE" id="PS50113">
    <property type="entry name" value="PAC"/>
    <property type="match status" value="1"/>
</dbReference>
<dbReference type="CDD" id="cd01949">
    <property type="entry name" value="GGDEF"/>
    <property type="match status" value="1"/>
</dbReference>
<dbReference type="InterPro" id="IPR001610">
    <property type="entry name" value="PAC"/>
</dbReference>
<evidence type="ECO:0000259" key="2">
    <source>
        <dbReference type="PROSITE" id="PS50113"/>
    </source>
</evidence>
<dbReference type="InterPro" id="IPR000014">
    <property type="entry name" value="PAS"/>
</dbReference>
<dbReference type="InterPro" id="IPR043128">
    <property type="entry name" value="Rev_trsase/Diguanyl_cyclase"/>
</dbReference>
<dbReference type="InterPro" id="IPR001633">
    <property type="entry name" value="EAL_dom"/>
</dbReference>
<feature type="domain" description="PAC" evidence="2">
    <location>
        <begin position="202"/>
        <end position="255"/>
    </location>
</feature>
<evidence type="ECO:0000259" key="3">
    <source>
        <dbReference type="PROSITE" id="PS50883"/>
    </source>
</evidence>
<dbReference type="PROSITE" id="PS50112">
    <property type="entry name" value="PAS"/>
    <property type="match status" value="1"/>
</dbReference>
<dbReference type="InterPro" id="IPR052155">
    <property type="entry name" value="Biofilm_reg_signaling"/>
</dbReference>
<dbReference type="PROSITE" id="PS50887">
    <property type="entry name" value="GGDEF"/>
    <property type="match status" value="1"/>
</dbReference>
<dbReference type="SMART" id="SM00052">
    <property type="entry name" value="EAL"/>
    <property type="match status" value="1"/>
</dbReference>
<name>A0A941IMM5_9ACTN</name>
<comment type="caution">
    <text evidence="5">The sequence shown here is derived from an EMBL/GenBank/DDBJ whole genome shotgun (WGS) entry which is preliminary data.</text>
</comment>
<dbReference type="PANTHER" id="PTHR44757">
    <property type="entry name" value="DIGUANYLATE CYCLASE DGCP"/>
    <property type="match status" value="1"/>
</dbReference>
<dbReference type="CDD" id="cd01948">
    <property type="entry name" value="EAL"/>
    <property type="match status" value="1"/>
</dbReference>
<dbReference type="CDD" id="cd00130">
    <property type="entry name" value="PAS"/>
    <property type="match status" value="1"/>
</dbReference>
<evidence type="ECO:0000259" key="4">
    <source>
        <dbReference type="PROSITE" id="PS50887"/>
    </source>
</evidence>